<dbReference type="PANTHER" id="PTHR24096:SF393">
    <property type="entry name" value="LIGASE, PUTATIVE-RELATED"/>
    <property type="match status" value="1"/>
</dbReference>
<proteinExistence type="predicted"/>
<dbReference type="InterPro" id="IPR025110">
    <property type="entry name" value="AMP-bd_C"/>
</dbReference>
<accession>A0AAV5AQI7</accession>
<keyword evidence="1" id="KW-0812">Transmembrane</keyword>
<dbReference type="AlphaFoldDB" id="A0AAV5AQI7"/>
<reference evidence="4" key="1">
    <citation type="submission" date="2021-10" db="EMBL/GenBank/DDBJ databases">
        <title>De novo Genome Assembly of Clathrus columnatus (Basidiomycota, Fungi) Using Illumina and Nanopore Sequence Data.</title>
        <authorList>
            <person name="Ogiso-Tanaka E."/>
            <person name="Itagaki H."/>
            <person name="Hosoya T."/>
            <person name="Hosaka K."/>
        </authorList>
    </citation>
    <scope>NUCLEOTIDE SEQUENCE</scope>
    <source>
        <strain evidence="4">MO-923</strain>
    </source>
</reference>
<dbReference type="SUPFAM" id="SSF56801">
    <property type="entry name" value="Acetyl-CoA synthetase-like"/>
    <property type="match status" value="1"/>
</dbReference>
<dbReference type="InterPro" id="IPR020845">
    <property type="entry name" value="AMP-binding_CS"/>
</dbReference>
<feature type="transmembrane region" description="Helical" evidence="1">
    <location>
        <begin position="113"/>
        <end position="134"/>
    </location>
</feature>
<evidence type="ECO:0000313" key="5">
    <source>
        <dbReference type="Proteomes" id="UP001050691"/>
    </source>
</evidence>
<name>A0AAV5AQI7_9AGAM</name>
<dbReference type="Pfam" id="PF13193">
    <property type="entry name" value="AMP-binding_C"/>
    <property type="match status" value="1"/>
</dbReference>
<feature type="domain" description="AMP-binding enzyme C-terminal" evidence="3">
    <location>
        <begin position="495"/>
        <end position="572"/>
    </location>
</feature>
<evidence type="ECO:0008006" key="6">
    <source>
        <dbReference type="Google" id="ProtNLM"/>
    </source>
</evidence>
<dbReference type="InterPro" id="IPR045851">
    <property type="entry name" value="AMP-bd_C_sf"/>
</dbReference>
<evidence type="ECO:0000259" key="3">
    <source>
        <dbReference type="Pfam" id="PF13193"/>
    </source>
</evidence>
<dbReference type="EMBL" id="BPWL01000009">
    <property type="protein sequence ID" value="GJJ14155.1"/>
    <property type="molecule type" value="Genomic_DNA"/>
</dbReference>
<evidence type="ECO:0000313" key="4">
    <source>
        <dbReference type="EMBL" id="GJJ14155.1"/>
    </source>
</evidence>
<keyword evidence="1" id="KW-1133">Transmembrane helix</keyword>
<evidence type="ECO:0000256" key="1">
    <source>
        <dbReference type="SAM" id="Phobius"/>
    </source>
</evidence>
<gene>
    <name evidence="4" type="ORF">Clacol_008415</name>
</gene>
<dbReference type="InterPro" id="IPR042099">
    <property type="entry name" value="ANL_N_sf"/>
</dbReference>
<evidence type="ECO:0000259" key="2">
    <source>
        <dbReference type="Pfam" id="PF00501"/>
    </source>
</evidence>
<dbReference type="PANTHER" id="PTHR24096">
    <property type="entry name" value="LONG-CHAIN-FATTY-ACID--COA LIGASE"/>
    <property type="match status" value="1"/>
</dbReference>
<comment type="caution">
    <text evidence="4">The sequence shown here is derived from an EMBL/GenBank/DDBJ whole genome shotgun (WGS) entry which is preliminary data.</text>
</comment>
<feature type="domain" description="AMP-dependent synthetase/ligase" evidence="2">
    <location>
        <begin position="63"/>
        <end position="443"/>
    </location>
</feature>
<dbReference type="Gene3D" id="3.40.50.12780">
    <property type="entry name" value="N-terminal domain of ligase-like"/>
    <property type="match status" value="1"/>
</dbReference>
<organism evidence="4 5">
    <name type="scientific">Clathrus columnatus</name>
    <dbReference type="NCBI Taxonomy" id="1419009"/>
    <lineage>
        <taxon>Eukaryota</taxon>
        <taxon>Fungi</taxon>
        <taxon>Dikarya</taxon>
        <taxon>Basidiomycota</taxon>
        <taxon>Agaricomycotina</taxon>
        <taxon>Agaricomycetes</taxon>
        <taxon>Phallomycetidae</taxon>
        <taxon>Phallales</taxon>
        <taxon>Clathraceae</taxon>
        <taxon>Clathrus</taxon>
    </lineage>
</organism>
<dbReference type="Gene3D" id="3.30.300.30">
    <property type="match status" value="1"/>
</dbReference>
<dbReference type="PROSITE" id="PS00455">
    <property type="entry name" value="AMP_BINDING"/>
    <property type="match status" value="1"/>
</dbReference>
<dbReference type="GO" id="GO:0016405">
    <property type="term" value="F:CoA-ligase activity"/>
    <property type="evidence" value="ECO:0007669"/>
    <property type="project" value="TreeGrafter"/>
</dbReference>
<sequence length="598" mass="66414">MATFEWKPARSLEECEAIMTAPGELHELEHVIIDNRVHKAYKNLWPSLRAFWLTRVTANTELHNNEYLVFEGTRITYGEADQIIQKLASILRQVYGVKKGDRVGISMRNYPEWVLVFWAASLLGAVPTAFNAWLPLDSALHCVRLTTPKVLFLDSERLDLLSSVLPSMHIPVVVVRPYNERRVSGISVKEWSKVLSQYQGPTDAWKKEGEILPEDDATIYFTSGTTGLPKGVLSSQRGWLGNCFSSLATARRSELRRGSDAPPPLGHGPEVEKRAWGELIAVPLFHVTGSTSQMFISTFKGAKIVLMRKWDKDIAAKLIRDEKITNTTGVPSIVYDLFESGAVGTTTLDNIGTGGAPAADSFASEVLRKFPGTKVSQGYGLSETNSIAVHVIGEDYLQRPGSTGLPPPIVDLLVVDPHTNKILPHDQIGELWIRGPLIMKGYFNNPKATEEAITRDGWFKTGDLASIDKDGFVYIKDRVKDIIIRGGENIHSITVENALFADARILDCAVVGIPDKRLGELVGALVVLRSEWVGKVTEEDILKAVKPRLPAFAVPVMVKIQSQTIERNAAGKTLKREIRKTLSREWERRQKVKPNAKL</sequence>
<dbReference type="GO" id="GO:0019748">
    <property type="term" value="P:secondary metabolic process"/>
    <property type="evidence" value="ECO:0007669"/>
    <property type="project" value="TreeGrafter"/>
</dbReference>
<keyword evidence="1" id="KW-0472">Membrane</keyword>
<dbReference type="Proteomes" id="UP001050691">
    <property type="component" value="Unassembled WGS sequence"/>
</dbReference>
<dbReference type="Pfam" id="PF00501">
    <property type="entry name" value="AMP-binding"/>
    <property type="match status" value="1"/>
</dbReference>
<keyword evidence="5" id="KW-1185">Reference proteome</keyword>
<protein>
    <recommendedName>
        <fullName evidence="6">Acetyl-CoA synthetase-like protein</fullName>
    </recommendedName>
</protein>
<dbReference type="InterPro" id="IPR000873">
    <property type="entry name" value="AMP-dep_synth/lig_dom"/>
</dbReference>